<dbReference type="CDD" id="cd02440">
    <property type="entry name" value="AdoMet_MTases"/>
    <property type="match status" value="1"/>
</dbReference>
<accession>A0A7Y9IVG9</accession>
<dbReference type="RefSeq" id="WP_179587582.1">
    <property type="nucleotide sequence ID" value="NZ_JACBYR010000001.1"/>
</dbReference>
<evidence type="ECO:0000313" key="2">
    <source>
        <dbReference type="EMBL" id="NYE83812.1"/>
    </source>
</evidence>
<keyword evidence="2" id="KW-0489">Methyltransferase</keyword>
<dbReference type="Proteomes" id="UP000542125">
    <property type="component" value="Unassembled WGS sequence"/>
</dbReference>
<dbReference type="InterPro" id="IPR013216">
    <property type="entry name" value="Methyltransf_11"/>
</dbReference>
<keyword evidence="2" id="KW-0808">Transferase</keyword>
<dbReference type="AlphaFoldDB" id="A0A7Y9IVG9"/>
<dbReference type="EMBL" id="JACBYR010000001">
    <property type="protein sequence ID" value="NYE83812.1"/>
    <property type="molecule type" value="Genomic_DNA"/>
</dbReference>
<dbReference type="PANTHER" id="PTHR43861">
    <property type="entry name" value="TRANS-ACONITATE 2-METHYLTRANSFERASE-RELATED"/>
    <property type="match status" value="1"/>
</dbReference>
<dbReference type="GO" id="GO:0032259">
    <property type="term" value="P:methylation"/>
    <property type="evidence" value="ECO:0007669"/>
    <property type="project" value="UniProtKB-KW"/>
</dbReference>
<dbReference type="PANTHER" id="PTHR43861:SF1">
    <property type="entry name" value="TRANS-ACONITATE 2-METHYLTRANSFERASE"/>
    <property type="match status" value="1"/>
</dbReference>
<dbReference type="InterPro" id="IPR029063">
    <property type="entry name" value="SAM-dependent_MTases_sf"/>
</dbReference>
<dbReference type="GO" id="GO:0008757">
    <property type="term" value="F:S-adenosylmethionine-dependent methyltransferase activity"/>
    <property type="evidence" value="ECO:0007669"/>
    <property type="project" value="InterPro"/>
</dbReference>
<dbReference type="Gene3D" id="3.40.50.150">
    <property type="entry name" value="Vaccinia Virus protein VP39"/>
    <property type="match status" value="1"/>
</dbReference>
<evidence type="ECO:0000259" key="1">
    <source>
        <dbReference type="Pfam" id="PF08241"/>
    </source>
</evidence>
<feature type="domain" description="Methyltransferase type 11" evidence="1">
    <location>
        <begin position="55"/>
        <end position="146"/>
    </location>
</feature>
<dbReference type="Pfam" id="PF08241">
    <property type="entry name" value="Methyltransf_11"/>
    <property type="match status" value="1"/>
</dbReference>
<dbReference type="SUPFAM" id="SSF53335">
    <property type="entry name" value="S-adenosyl-L-methionine-dependent methyltransferases"/>
    <property type="match status" value="1"/>
</dbReference>
<proteinExistence type="predicted"/>
<sequence length="208" mass="23036">MPLAPDELATIAARTIAHYSASAEPFRDGTRDHDVSQNIHALLSAIEGDAPYDLLDVGCGPGRDLRTFTALGHRAVGLDGTPEFVEMARTDSGCDVWHQDLLALDLPAARFDGIFANAVLFHVPSQELPRVLKELRATLRPRGVLFTSNPRGNNEEGWNRGRYGAYHDLESWRSLMTAAGFAEVDHYYRPAGLPREQQPWLASVWRAC</sequence>
<keyword evidence="3" id="KW-1185">Reference proteome</keyword>
<organism evidence="2 3">
    <name type="scientific">Pigmentiphaga litoralis</name>
    <dbReference type="NCBI Taxonomy" id="516702"/>
    <lineage>
        <taxon>Bacteria</taxon>
        <taxon>Pseudomonadati</taxon>
        <taxon>Pseudomonadota</taxon>
        <taxon>Betaproteobacteria</taxon>
        <taxon>Burkholderiales</taxon>
        <taxon>Alcaligenaceae</taxon>
        <taxon>Pigmentiphaga</taxon>
    </lineage>
</organism>
<reference evidence="2 3" key="1">
    <citation type="submission" date="2020-07" db="EMBL/GenBank/DDBJ databases">
        <title>Genomic Encyclopedia of Type Strains, Phase IV (KMG-V): Genome sequencing to study the core and pangenomes of soil and plant-associated prokaryotes.</title>
        <authorList>
            <person name="Whitman W."/>
        </authorList>
    </citation>
    <scope>NUCLEOTIDE SEQUENCE [LARGE SCALE GENOMIC DNA]</scope>
    <source>
        <strain evidence="2 3">SAS40</strain>
    </source>
</reference>
<name>A0A7Y9IVG9_9BURK</name>
<comment type="caution">
    <text evidence="2">The sequence shown here is derived from an EMBL/GenBank/DDBJ whole genome shotgun (WGS) entry which is preliminary data.</text>
</comment>
<evidence type="ECO:0000313" key="3">
    <source>
        <dbReference type="Proteomes" id="UP000542125"/>
    </source>
</evidence>
<gene>
    <name evidence="2" type="ORF">FHW18_003083</name>
</gene>
<protein>
    <submittedName>
        <fullName evidence="2">SAM-dependent methyltransferase</fullName>
    </submittedName>
</protein>